<evidence type="ECO:0000313" key="2">
    <source>
        <dbReference type="EMBL" id="SFS58879.1"/>
    </source>
</evidence>
<evidence type="ECO:0000256" key="1">
    <source>
        <dbReference type="SAM" id="MobiDB-lite"/>
    </source>
</evidence>
<reference evidence="3" key="1">
    <citation type="submission" date="2016-10" db="EMBL/GenBank/DDBJ databases">
        <authorList>
            <person name="Varghese N."/>
            <person name="Submissions S."/>
        </authorList>
    </citation>
    <scope>NUCLEOTIDE SEQUENCE [LARGE SCALE GENOMIC DNA]</scope>
    <source>
        <strain evidence="3">DSM 45789</strain>
    </source>
</reference>
<dbReference type="EMBL" id="FPAA01000004">
    <property type="protein sequence ID" value="SFS58879.1"/>
    <property type="molecule type" value="Genomic_DNA"/>
</dbReference>
<keyword evidence="3" id="KW-1185">Reference proteome</keyword>
<evidence type="ECO:0000313" key="3">
    <source>
        <dbReference type="Proteomes" id="UP000198660"/>
    </source>
</evidence>
<dbReference type="RefSeq" id="WP_091835526.1">
    <property type="nucleotide sequence ID" value="NZ_FPAA01000004.1"/>
</dbReference>
<feature type="region of interest" description="Disordered" evidence="1">
    <location>
        <begin position="287"/>
        <end position="310"/>
    </location>
</feature>
<protein>
    <submittedName>
        <fullName evidence="2">Acrylyl-CoA reductase (NADPH) / 3-hydroxypropionyl-CoA dehydratase / 3-hydroxypropionyl-CoA synthetase</fullName>
    </submittedName>
</protein>
<name>A0A1I6R2E3_9BACL</name>
<gene>
    <name evidence="2" type="ORF">SAMN05444972_10451</name>
</gene>
<proteinExistence type="predicted"/>
<dbReference type="Gene3D" id="3.40.50.720">
    <property type="entry name" value="NAD(P)-binding Rossmann-like Domain"/>
    <property type="match status" value="1"/>
</dbReference>
<organism evidence="2 3">
    <name type="scientific">Marininema halotolerans</name>
    <dbReference type="NCBI Taxonomy" id="1155944"/>
    <lineage>
        <taxon>Bacteria</taxon>
        <taxon>Bacillati</taxon>
        <taxon>Bacillota</taxon>
        <taxon>Bacilli</taxon>
        <taxon>Bacillales</taxon>
        <taxon>Thermoactinomycetaceae</taxon>
        <taxon>Marininema</taxon>
    </lineage>
</organism>
<feature type="compositionally biased region" description="Polar residues" evidence="1">
    <location>
        <begin position="296"/>
        <end position="310"/>
    </location>
</feature>
<dbReference type="OrthoDB" id="9803968at2"/>
<dbReference type="AlphaFoldDB" id="A0A1I6R2E3"/>
<dbReference type="Proteomes" id="UP000198660">
    <property type="component" value="Unassembled WGS sequence"/>
</dbReference>
<sequence>MMDQNSLRYRGIYTKIPGDPSRWRKWCAMGEVLVEETRRRNGGQLPQYLTYSGLEAEFPRMFQMLADGGTIGFSGSTKGNHMTFLGKGAALRPDRMLRRADFQRGESVLFYYGCSNREKVDRNGLEILDALHRHGARMGVVSQTEEQRHYLEERYGGMLIGATSLEAIFSEEGSRFDWPSALPWFPEIERYQQECEETIQLYKERTVKPLFRHVTKWLPAGEGFDLIFERAGQDTLGVSIALLRSHTGRVVYAESMEGRRYSFYAPDLWESGRRVFMPCAMIDGGSSYPSEDQDKSLQSSRTSFQVRQTG</sequence>
<accession>A0A1I6R2E3</accession>